<evidence type="ECO:0000256" key="6">
    <source>
        <dbReference type="ARBA" id="ARBA00022723"/>
    </source>
</evidence>
<evidence type="ECO:0000256" key="7">
    <source>
        <dbReference type="ARBA" id="ARBA00022824"/>
    </source>
</evidence>
<dbReference type="EMBL" id="CAMGYJ010000004">
    <property type="protein sequence ID" value="CAI0403112.1"/>
    <property type="molecule type" value="Genomic_DNA"/>
</dbReference>
<dbReference type="GO" id="GO:0005506">
    <property type="term" value="F:iron ion binding"/>
    <property type="evidence" value="ECO:0007669"/>
    <property type="project" value="InterPro"/>
</dbReference>
<evidence type="ECO:0000256" key="15">
    <source>
        <dbReference type="SAM" id="SignalP"/>
    </source>
</evidence>
<dbReference type="InterPro" id="IPR044862">
    <property type="entry name" value="Pro_4_hyd_alph_FE2OG_OXY"/>
</dbReference>
<dbReference type="GO" id="GO:0031418">
    <property type="term" value="F:L-ascorbic acid binding"/>
    <property type="evidence" value="ECO:0007669"/>
    <property type="project" value="InterPro"/>
</dbReference>
<evidence type="ECO:0000256" key="8">
    <source>
        <dbReference type="ARBA" id="ARBA00022964"/>
    </source>
</evidence>
<evidence type="ECO:0000256" key="4">
    <source>
        <dbReference type="ARBA" id="ARBA00012269"/>
    </source>
</evidence>
<keyword evidence="7" id="KW-0256">Endoplasmic reticulum</keyword>
<keyword evidence="9" id="KW-0735">Signal-anchor</keyword>
<dbReference type="AlphaFoldDB" id="A0AAV0J0D5"/>
<feature type="signal peptide" evidence="15">
    <location>
        <begin position="1"/>
        <end position="24"/>
    </location>
</feature>
<dbReference type="GO" id="GO:0005789">
    <property type="term" value="C:endoplasmic reticulum membrane"/>
    <property type="evidence" value="ECO:0007669"/>
    <property type="project" value="UniProtKB-SubCell"/>
</dbReference>
<keyword evidence="10" id="KW-1133">Transmembrane helix</keyword>
<keyword evidence="15" id="KW-0732">Signal</keyword>
<comment type="similarity">
    <text evidence="3">Belongs to the P4HA family.</text>
</comment>
<dbReference type="SMART" id="SM00254">
    <property type="entry name" value="ShKT"/>
    <property type="match status" value="1"/>
</dbReference>
<evidence type="ECO:0000256" key="2">
    <source>
        <dbReference type="ARBA" id="ARBA00004648"/>
    </source>
</evidence>
<protein>
    <recommendedName>
        <fullName evidence="4">procollagen-proline 4-dioxygenase</fullName>
        <ecNumber evidence="4">1.14.11.2</ecNumber>
    </recommendedName>
</protein>
<dbReference type="Gene3D" id="2.60.120.620">
    <property type="entry name" value="q2cbj1_9rhob like domain"/>
    <property type="match status" value="1"/>
</dbReference>
<dbReference type="InterPro" id="IPR003582">
    <property type="entry name" value="ShKT_dom"/>
</dbReference>
<dbReference type="GO" id="GO:0004656">
    <property type="term" value="F:procollagen-proline 4-dioxygenase activity"/>
    <property type="evidence" value="ECO:0007669"/>
    <property type="project" value="UniProtKB-EC"/>
</dbReference>
<organism evidence="17 18">
    <name type="scientific">Linum tenue</name>
    <dbReference type="NCBI Taxonomy" id="586396"/>
    <lineage>
        <taxon>Eukaryota</taxon>
        <taxon>Viridiplantae</taxon>
        <taxon>Streptophyta</taxon>
        <taxon>Embryophyta</taxon>
        <taxon>Tracheophyta</taxon>
        <taxon>Spermatophyta</taxon>
        <taxon>Magnoliopsida</taxon>
        <taxon>eudicotyledons</taxon>
        <taxon>Gunneridae</taxon>
        <taxon>Pentapetalae</taxon>
        <taxon>rosids</taxon>
        <taxon>fabids</taxon>
        <taxon>Malpighiales</taxon>
        <taxon>Linaceae</taxon>
        <taxon>Linum</taxon>
    </lineage>
</organism>
<keyword evidence="12" id="KW-0408">Iron</keyword>
<dbReference type="InterPro" id="IPR045054">
    <property type="entry name" value="P4HA-like"/>
</dbReference>
<name>A0AAV0J0D5_9ROSI</name>
<evidence type="ECO:0000256" key="11">
    <source>
        <dbReference type="ARBA" id="ARBA00023002"/>
    </source>
</evidence>
<dbReference type="PANTHER" id="PTHR10869:SF102">
    <property type="entry name" value="PROLYL 4-HYDROXYLASE 12-RELATED"/>
    <property type="match status" value="1"/>
</dbReference>
<keyword evidence="5" id="KW-0812">Transmembrane</keyword>
<evidence type="ECO:0000256" key="3">
    <source>
        <dbReference type="ARBA" id="ARBA00006511"/>
    </source>
</evidence>
<dbReference type="PROSITE" id="PS51670">
    <property type="entry name" value="SHKT"/>
    <property type="match status" value="1"/>
</dbReference>
<evidence type="ECO:0000259" key="16">
    <source>
        <dbReference type="PROSITE" id="PS51670"/>
    </source>
</evidence>
<evidence type="ECO:0000256" key="1">
    <source>
        <dbReference type="ARBA" id="ARBA00001961"/>
    </source>
</evidence>
<evidence type="ECO:0000313" key="17">
    <source>
        <dbReference type="EMBL" id="CAI0403112.1"/>
    </source>
</evidence>
<dbReference type="Pfam" id="PF13640">
    <property type="entry name" value="2OG-FeII_Oxy_3"/>
    <property type="match status" value="1"/>
</dbReference>
<evidence type="ECO:0000313" key="18">
    <source>
        <dbReference type="Proteomes" id="UP001154282"/>
    </source>
</evidence>
<sequence length="316" mass="35482">MVDFLRFLLFIALIGVHFNCLAESRKELRGKADFNHETVIQLRSSTPLNRVDPSRVISLSWRPRVFLYQGFLTDEECDHLIYLAQDPKVGIAGNGDNSRQTVKKRMLASTKLLPDTDDNVITRIEERVAAWTLLPSDNGQSLQVTQYGVEEHTAQNLSYFSNQSLSTSNEALVATLVFYLSNVTHGGQILFPNSEQDKSKIWTDCTKSSEILRPIKGNAILFFNLHLNTSPDPSSFHSRCPVQEPEMWVATKFFFLRPTIAGNPPPHQSGSSSEECSDEDDNCPAWATSGECEKNPVYMIGSDDYFGTCRKSCKVC</sequence>
<comment type="cofactor">
    <cofactor evidence="1">
        <name>L-ascorbate</name>
        <dbReference type="ChEBI" id="CHEBI:38290"/>
    </cofactor>
</comment>
<feature type="chain" id="PRO_5043549913" description="procollagen-proline 4-dioxygenase" evidence="15">
    <location>
        <begin position="25"/>
        <end position="316"/>
    </location>
</feature>
<keyword evidence="11" id="KW-0560">Oxidoreductase</keyword>
<evidence type="ECO:0000256" key="12">
    <source>
        <dbReference type="ARBA" id="ARBA00023004"/>
    </source>
</evidence>
<comment type="subcellular location">
    <subcellularLocation>
        <location evidence="2">Endoplasmic reticulum membrane</location>
        <topology evidence="2">Single-pass type II membrane protein</topology>
    </subcellularLocation>
</comment>
<feature type="domain" description="ShKT" evidence="16">
    <location>
        <begin position="276"/>
        <end position="316"/>
    </location>
</feature>
<evidence type="ECO:0000256" key="13">
    <source>
        <dbReference type="ARBA" id="ARBA00023136"/>
    </source>
</evidence>
<dbReference type="PANTHER" id="PTHR10869">
    <property type="entry name" value="PROLYL 4-HYDROXYLASE ALPHA SUBUNIT"/>
    <property type="match status" value="1"/>
</dbReference>
<evidence type="ECO:0000256" key="5">
    <source>
        <dbReference type="ARBA" id="ARBA00022692"/>
    </source>
</evidence>
<evidence type="ECO:0000256" key="9">
    <source>
        <dbReference type="ARBA" id="ARBA00022968"/>
    </source>
</evidence>
<dbReference type="EC" id="1.14.11.2" evidence="4"/>
<evidence type="ECO:0000256" key="14">
    <source>
        <dbReference type="ARBA" id="ARBA00049169"/>
    </source>
</evidence>
<keyword evidence="8" id="KW-0223">Dioxygenase</keyword>
<evidence type="ECO:0000256" key="10">
    <source>
        <dbReference type="ARBA" id="ARBA00022989"/>
    </source>
</evidence>
<proteinExistence type="inferred from homology"/>
<comment type="catalytic activity">
    <reaction evidence="14">
        <text>L-prolyl-[collagen] + 2-oxoglutarate + O2 = trans-4-hydroxy-L-prolyl-[collagen] + succinate + CO2</text>
        <dbReference type="Rhea" id="RHEA:18945"/>
        <dbReference type="Rhea" id="RHEA-COMP:11676"/>
        <dbReference type="Rhea" id="RHEA-COMP:11680"/>
        <dbReference type="ChEBI" id="CHEBI:15379"/>
        <dbReference type="ChEBI" id="CHEBI:16526"/>
        <dbReference type="ChEBI" id="CHEBI:16810"/>
        <dbReference type="ChEBI" id="CHEBI:30031"/>
        <dbReference type="ChEBI" id="CHEBI:50342"/>
        <dbReference type="ChEBI" id="CHEBI:61965"/>
        <dbReference type="EC" id="1.14.11.2"/>
    </reaction>
</comment>
<comment type="caution">
    <text evidence="17">The sequence shown here is derived from an EMBL/GenBank/DDBJ whole genome shotgun (WGS) entry which is preliminary data.</text>
</comment>
<dbReference type="Proteomes" id="UP001154282">
    <property type="component" value="Unassembled WGS sequence"/>
</dbReference>
<dbReference type="InterPro" id="IPR006620">
    <property type="entry name" value="Pro_4_hyd_alph"/>
</dbReference>
<accession>A0AAV0J0D5</accession>
<keyword evidence="6" id="KW-0479">Metal-binding</keyword>
<gene>
    <name evidence="17" type="ORF">LITE_LOCUS11903</name>
</gene>
<reference evidence="17" key="1">
    <citation type="submission" date="2022-08" db="EMBL/GenBank/DDBJ databases">
        <authorList>
            <person name="Gutierrez-Valencia J."/>
        </authorList>
    </citation>
    <scope>NUCLEOTIDE SEQUENCE</scope>
</reference>
<dbReference type="SMART" id="SM00702">
    <property type="entry name" value="P4Hc"/>
    <property type="match status" value="1"/>
</dbReference>
<keyword evidence="18" id="KW-1185">Reference proteome</keyword>
<keyword evidence="13" id="KW-0472">Membrane</keyword>